<dbReference type="InterPro" id="IPR017937">
    <property type="entry name" value="Thioredoxin_CS"/>
</dbReference>
<evidence type="ECO:0000256" key="1">
    <source>
        <dbReference type="ARBA" id="ARBA00008987"/>
    </source>
</evidence>
<accession>A0AAJ0F7M2</accession>
<keyword evidence="5" id="KW-1185">Reference proteome</keyword>
<proteinExistence type="inferred from homology"/>
<comment type="caution">
    <text evidence="4">The sequence shown here is derived from an EMBL/GenBank/DDBJ whole genome shotgun (WGS) entry which is preliminary data.</text>
</comment>
<evidence type="ECO:0000313" key="4">
    <source>
        <dbReference type="EMBL" id="KAK1751289.1"/>
    </source>
</evidence>
<gene>
    <name evidence="4" type="ORF">QBC47DRAFT_391574</name>
</gene>
<evidence type="ECO:0000256" key="2">
    <source>
        <dbReference type="ARBA" id="ARBA00023157"/>
    </source>
</evidence>
<dbReference type="PRINTS" id="PR00421">
    <property type="entry name" value="THIOREDOXIN"/>
</dbReference>
<dbReference type="Pfam" id="PF00085">
    <property type="entry name" value="Thioredoxin"/>
    <property type="match status" value="1"/>
</dbReference>
<evidence type="ECO:0000259" key="3">
    <source>
        <dbReference type="PROSITE" id="PS51352"/>
    </source>
</evidence>
<organism evidence="4 5">
    <name type="scientific">Echria macrotheca</name>
    <dbReference type="NCBI Taxonomy" id="438768"/>
    <lineage>
        <taxon>Eukaryota</taxon>
        <taxon>Fungi</taxon>
        <taxon>Dikarya</taxon>
        <taxon>Ascomycota</taxon>
        <taxon>Pezizomycotina</taxon>
        <taxon>Sordariomycetes</taxon>
        <taxon>Sordariomycetidae</taxon>
        <taxon>Sordariales</taxon>
        <taxon>Schizotheciaceae</taxon>
        <taxon>Echria</taxon>
    </lineage>
</organism>
<comment type="similarity">
    <text evidence="1">Belongs to the thioredoxin family.</text>
</comment>
<dbReference type="Gene3D" id="3.40.30.10">
    <property type="entry name" value="Glutaredoxin"/>
    <property type="match status" value="1"/>
</dbReference>
<dbReference type="SUPFAM" id="SSF52833">
    <property type="entry name" value="Thioredoxin-like"/>
    <property type="match status" value="1"/>
</dbReference>
<dbReference type="PROSITE" id="PS00194">
    <property type="entry name" value="THIOREDOXIN_1"/>
    <property type="match status" value="1"/>
</dbReference>
<dbReference type="CDD" id="cd02947">
    <property type="entry name" value="TRX_family"/>
    <property type="match status" value="1"/>
</dbReference>
<reference evidence="4" key="1">
    <citation type="submission" date="2023-06" db="EMBL/GenBank/DDBJ databases">
        <title>Genome-scale phylogeny and comparative genomics of the fungal order Sordariales.</title>
        <authorList>
            <consortium name="Lawrence Berkeley National Laboratory"/>
            <person name="Hensen N."/>
            <person name="Bonometti L."/>
            <person name="Westerberg I."/>
            <person name="Brannstrom I.O."/>
            <person name="Guillou S."/>
            <person name="Cros-Aarteil S."/>
            <person name="Calhoun S."/>
            <person name="Haridas S."/>
            <person name="Kuo A."/>
            <person name="Mondo S."/>
            <person name="Pangilinan J."/>
            <person name="Riley R."/>
            <person name="Labutti K."/>
            <person name="Andreopoulos B."/>
            <person name="Lipzen A."/>
            <person name="Chen C."/>
            <person name="Yanf M."/>
            <person name="Daum C."/>
            <person name="Ng V."/>
            <person name="Clum A."/>
            <person name="Steindorff A."/>
            <person name="Ohm R."/>
            <person name="Martin F."/>
            <person name="Silar P."/>
            <person name="Natvig D."/>
            <person name="Lalanne C."/>
            <person name="Gautier V."/>
            <person name="Ament-Velasquez S.L."/>
            <person name="Kruys A."/>
            <person name="Hutchinson M.I."/>
            <person name="Powell A.J."/>
            <person name="Barry K."/>
            <person name="Miller A.N."/>
            <person name="Grigoriev I.V."/>
            <person name="Debuchy R."/>
            <person name="Gladieux P."/>
            <person name="Thoren M.H."/>
            <person name="Johannesson H."/>
        </authorList>
    </citation>
    <scope>NUCLEOTIDE SEQUENCE</scope>
    <source>
        <strain evidence="4">PSN4</strain>
    </source>
</reference>
<keyword evidence="2" id="KW-1015">Disulfide bond</keyword>
<dbReference type="InterPro" id="IPR036249">
    <property type="entry name" value="Thioredoxin-like_sf"/>
</dbReference>
<protein>
    <submittedName>
        <fullName evidence="4">Thioredoxin-like protein</fullName>
    </submittedName>
</protein>
<evidence type="ECO:0000313" key="5">
    <source>
        <dbReference type="Proteomes" id="UP001239445"/>
    </source>
</evidence>
<sequence length="149" mass="15631">MSDSQPIHIPSLSALTDLSKTHKYILIDFWADWCPPCKAIAPMFSALAKKHGVPDALAFAKVDVEEAPEITQQFGITAMPTFLLLVDGEPGGIDVNDGVKSLGGGAVVGPDGKFGMIRGADPRNLTLLAEKLHALAAPAPAAEEEEGEA</sequence>
<dbReference type="InterPro" id="IPR013766">
    <property type="entry name" value="Thioredoxin_domain"/>
</dbReference>
<dbReference type="Proteomes" id="UP001239445">
    <property type="component" value="Unassembled WGS sequence"/>
</dbReference>
<feature type="domain" description="Thioredoxin" evidence="3">
    <location>
        <begin position="1"/>
        <end position="137"/>
    </location>
</feature>
<dbReference type="EMBL" id="MU839842">
    <property type="protein sequence ID" value="KAK1751289.1"/>
    <property type="molecule type" value="Genomic_DNA"/>
</dbReference>
<name>A0AAJ0F7M2_9PEZI</name>
<dbReference type="AlphaFoldDB" id="A0AAJ0F7M2"/>
<dbReference type="PANTHER" id="PTHR46115">
    <property type="entry name" value="THIOREDOXIN-LIKE PROTEIN 1"/>
    <property type="match status" value="1"/>
</dbReference>
<dbReference type="PROSITE" id="PS51352">
    <property type="entry name" value="THIOREDOXIN_2"/>
    <property type="match status" value="1"/>
</dbReference>